<keyword evidence="6" id="KW-1185">Reference proteome</keyword>
<evidence type="ECO:0000313" key="6">
    <source>
        <dbReference type="Proteomes" id="UP000189911"/>
    </source>
</evidence>
<dbReference type="InterPro" id="IPR001452">
    <property type="entry name" value="SH3_domain"/>
</dbReference>
<dbReference type="OrthoDB" id="19092at2759"/>
<name>A0A1G4KL99_9SACH</name>
<evidence type="ECO:0000256" key="1">
    <source>
        <dbReference type="ARBA" id="ARBA00022443"/>
    </source>
</evidence>
<dbReference type="FunFam" id="2.30.30.40:FF:000283">
    <property type="entry name" value="NAP1-binding protein 2"/>
    <property type="match status" value="1"/>
</dbReference>
<evidence type="ECO:0000313" key="5">
    <source>
        <dbReference type="EMBL" id="SCV05335.1"/>
    </source>
</evidence>
<dbReference type="Gene3D" id="2.30.30.40">
    <property type="entry name" value="SH3 Domains"/>
    <property type="match status" value="1"/>
</dbReference>
<accession>A0A1G4KL99</accession>
<dbReference type="EMBL" id="LT598447">
    <property type="protein sequence ID" value="SCV05335.1"/>
    <property type="molecule type" value="Genomic_DNA"/>
</dbReference>
<feature type="domain" description="SH3" evidence="4">
    <location>
        <begin position="104"/>
        <end position="165"/>
    </location>
</feature>
<feature type="region of interest" description="Disordered" evidence="3">
    <location>
        <begin position="168"/>
        <end position="237"/>
    </location>
</feature>
<evidence type="ECO:0000256" key="3">
    <source>
        <dbReference type="SAM" id="MobiDB-lite"/>
    </source>
</evidence>
<sequence length="252" mass="28496">MKRSSQDYDNVIETTGIISIKDFAYDKSNALHYGFFGESSDEEDYPEHSDTESLHGQNENTDREITRIVPESGCVARESHGSRTDNSEDAITKRQSIILPSDYIVNKQAVALYDFVPENDNELELREGDKLFIGYRHGQGWLVAENEQQTRTGLVPEEYVSIIEIKSTGSSSTENHHADDHDDNNSNDDDGDDDDDEDDNDDNDGRPRPFYLTQMIAQSMGVSAKKDETDAEWEDIDDVESKLNENLKISDT</sequence>
<feature type="compositionally biased region" description="Basic and acidic residues" evidence="3">
    <location>
        <begin position="174"/>
        <end position="184"/>
    </location>
</feature>
<dbReference type="AlphaFoldDB" id="A0A1G4KL99"/>
<proteinExistence type="predicted"/>
<organism evidence="5 6">
    <name type="scientific">Lachancea nothofagi CBS 11611</name>
    <dbReference type="NCBI Taxonomy" id="1266666"/>
    <lineage>
        <taxon>Eukaryota</taxon>
        <taxon>Fungi</taxon>
        <taxon>Dikarya</taxon>
        <taxon>Ascomycota</taxon>
        <taxon>Saccharomycotina</taxon>
        <taxon>Saccharomycetes</taxon>
        <taxon>Saccharomycetales</taxon>
        <taxon>Saccharomycetaceae</taxon>
        <taxon>Lachancea</taxon>
    </lineage>
</organism>
<feature type="compositionally biased region" description="Acidic residues" evidence="3">
    <location>
        <begin position="185"/>
        <end position="202"/>
    </location>
</feature>
<evidence type="ECO:0000256" key="2">
    <source>
        <dbReference type="PROSITE-ProRule" id="PRU00192"/>
    </source>
</evidence>
<gene>
    <name evidence="5" type="ORF">LANO_0H05226G</name>
</gene>
<dbReference type="Proteomes" id="UP000189911">
    <property type="component" value="Chromosome H"/>
</dbReference>
<evidence type="ECO:0000259" key="4">
    <source>
        <dbReference type="PROSITE" id="PS50002"/>
    </source>
</evidence>
<dbReference type="SMART" id="SM00326">
    <property type="entry name" value="SH3"/>
    <property type="match status" value="1"/>
</dbReference>
<dbReference type="Pfam" id="PF14604">
    <property type="entry name" value="SH3_9"/>
    <property type="match status" value="1"/>
</dbReference>
<dbReference type="PROSITE" id="PS50002">
    <property type="entry name" value="SH3"/>
    <property type="match status" value="1"/>
</dbReference>
<protein>
    <submittedName>
        <fullName evidence="5">LANO_0H05226g1_1</fullName>
    </submittedName>
</protein>
<reference evidence="6" key="1">
    <citation type="submission" date="2016-03" db="EMBL/GenBank/DDBJ databases">
        <authorList>
            <person name="Devillers Hugo."/>
        </authorList>
    </citation>
    <scope>NUCLEOTIDE SEQUENCE [LARGE SCALE GENOMIC DNA]</scope>
</reference>
<keyword evidence="1 2" id="KW-0728">SH3 domain</keyword>
<feature type="region of interest" description="Disordered" evidence="3">
    <location>
        <begin position="37"/>
        <end position="61"/>
    </location>
</feature>
<dbReference type="InterPro" id="IPR036028">
    <property type="entry name" value="SH3-like_dom_sf"/>
</dbReference>
<dbReference type="SUPFAM" id="SSF50044">
    <property type="entry name" value="SH3-domain"/>
    <property type="match status" value="1"/>
</dbReference>